<evidence type="ECO:0000256" key="1">
    <source>
        <dbReference type="ARBA" id="ARBA00022801"/>
    </source>
</evidence>
<feature type="active site" description="Proton donor/acceptor" evidence="2">
    <location>
        <position position="127"/>
    </location>
</feature>
<dbReference type="NCBIfam" id="NF033747">
    <property type="entry name" value="class_E_sortase"/>
    <property type="match status" value="1"/>
</dbReference>
<keyword evidence="3" id="KW-1133">Transmembrane helix</keyword>
<protein>
    <submittedName>
        <fullName evidence="4">Class E sortase</fullName>
    </submittedName>
</protein>
<keyword evidence="3" id="KW-0812">Transmembrane</keyword>
<dbReference type="EMBL" id="JAKMUV010000011">
    <property type="protein sequence ID" value="MCZ9305532.1"/>
    <property type="molecule type" value="Genomic_DNA"/>
</dbReference>
<dbReference type="Pfam" id="PF04203">
    <property type="entry name" value="Sortase"/>
    <property type="match status" value="1"/>
</dbReference>
<dbReference type="GO" id="GO:0016787">
    <property type="term" value="F:hydrolase activity"/>
    <property type="evidence" value="ECO:0007669"/>
    <property type="project" value="UniProtKB-KW"/>
</dbReference>
<feature type="transmembrane region" description="Helical" evidence="3">
    <location>
        <begin position="20"/>
        <end position="41"/>
    </location>
</feature>
<keyword evidence="5" id="KW-1185">Reference proteome</keyword>
<dbReference type="CDD" id="cd05830">
    <property type="entry name" value="Sortase_E"/>
    <property type="match status" value="1"/>
</dbReference>
<evidence type="ECO:0000256" key="2">
    <source>
        <dbReference type="PIRSR" id="PIRSR605754-1"/>
    </source>
</evidence>
<dbReference type="InterPro" id="IPR005754">
    <property type="entry name" value="Sortase"/>
</dbReference>
<reference evidence="4" key="1">
    <citation type="submission" date="2022-02" db="EMBL/GenBank/DDBJ databases">
        <title>Corynebacterium sp. from urogenital microbiome.</title>
        <authorList>
            <person name="Cappelli E.A."/>
            <person name="Ribeiro T.G."/>
            <person name="Peixe L."/>
        </authorList>
    </citation>
    <scope>NUCLEOTIDE SEQUENCE</scope>
    <source>
        <strain evidence="4">C9Ua_112</strain>
    </source>
</reference>
<accession>A0A9X3M782</accession>
<name>A0A9X3M782_9CORY</name>
<dbReference type="Gene3D" id="2.40.260.10">
    <property type="entry name" value="Sortase"/>
    <property type="match status" value="1"/>
</dbReference>
<dbReference type="SUPFAM" id="SSF63817">
    <property type="entry name" value="Sortase"/>
    <property type="match status" value="1"/>
</dbReference>
<dbReference type="InterPro" id="IPR042003">
    <property type="entry name" value="Sortase_E"/>
</dbReference>
<proteinExistence type="predicted"/>
<dbReference type="RefSeq" id="WP_269955122.1">
    <property type="nucleotide sequence ID" value="NZ_JAKMUV010000011.1"/>
</dbReference>
<dbReference type="InterPro" id="IPR023365">
    <property type="entry name" value="Sortase_dom-sf"/>
</dbReference>
<organism evidence="4 5">
    <name type="scientific">Corynebacterium macclintockiae</name>
    <dbReference type="NCBI Taxonomy" id="2913501"/>
    <lineage>
        <taxon>Bacteria</taxon>
        <taxon>Bacillati</taxon>
        <taxon>Actinomycetota</taxon>
        <taxon>Actinomycetes</taxon>
        <taxon>Mycobacteriales</taxon>
        <taxon>Corynebacteriaceae</taxon>
        <taxon>Corynebacterium</taxon>
    </lineage>
</organism>
<keyword evidence="1" id="KW-0378">Hydrolase</keyword>
<evidence type="ECO:0000313" key="5">
    <source>
        <dbReference type="Proteomes" id="UP001146505"/>
    </source>
</evidence>
<feature type="active site" description="Acyl-thioester intermediate" evidence="2">
    <location>
        <position position="232"/>
    </location>
</feature>
<dbReference type="Proteomes" id="UP001146505">
    <property type="component" value="Unassembled WGS sequence"/>
</dbReference>
<evidence type="ECO:0000313" key="4">
    <source>
        <dbReference type="EMBL" id="MCZ9305532.1"/>
    </source>
</evidence>
<dbReference type="InterPro" id="IPR053465">
    <property type="entry name" value="Sortase_Class_E"/>
</dbReference>
<gene>
    <name evidence="4" type="ORF">L8U58_08360</name>
</gene>
<evidence type="ECO:0000256" key="3">
    <source>
        <dbReference type="SAM" id="Phobius"/>
    </source>
</evidence>
<dbReference type="AlphaFoldDB" id="A0A9X3M782"/>
<dbReference type="GeneID" id="301813564"/>
<comment type="caution">
    <text evidence="4">The sequence shown here is derived from an EMBL/GenBank/DDBJ whole genome shotgun (WGS) entry which is preliminary data.</text>
</comment>
<sequence length="267" mass="28961">MGRHRKAARTSKRLDPISVIGELLITFGVIALLFGFWDVFWTDIQSGREQAAVARELDNQWDDKNPRPLTEPAEGAAFARLYIPSFGSDFNFSIVKGVADDDLNKGPGHYEDSQAPGKPGNFAMAGHRVGRGSPFNDLGLLNTCDAVVVETAGTWNIYRVLPIDAAPGNRKAEAEKCMPSELAQKISSGEYAGVNGRYITTPSDINVINPVPGQQRVEVRPGDAGLLTMTTCHPQFSNKERMIVHAALVRSEPKKAGSTPKELTEGA</sequence>
<keyword evidence="3" id="KW-0472">Membrane</keyword>